<feature type="non-terminal residue" evidence="1">
    <location>
        <position position="172"/>
    </location>
</feature>
<proteinExistence type="predicted"/>
<accession>X1G3L3</accession>
<dbReference type="EMBL" id="BARU01022064">
    <property type="protein sequence ID" value="GAH52471.1"/>
    <property type="molecule type" value="Genomic_DNA"/>
</dbReference>
<comment type="caution">
    <text evidence="1">The sequence shown here is derived from an EMBL/GenBank/DDBJ whole genome shotgun (WGS) entry which is preliminary data.</text>
</comment>
<name>X1G3L3_9ZZZZ</name>
<gene>
    <name evidence="1" type="ORF">S03H2_35999</name>
</gene>
<sequence>MLKVLDNLGYMNKGKTDKVAYSELDKWKRYLSDDVSPIGIPPDFEPYFKIAEVKVLATQTTVMTKAEEVTKDETYNADKFQGTVPKLVQLLSNGISPAEIKEERSIKPMDLASILNAGHIFFLAHLNRLHLMLGGKRDNHLAVSKLNDLLLHAIQASTISQQWLQLRSKQHI</sequence>
<dbReference type="AlphaFoldDB" id="X1G3L3"/>
<reference evidence="1" key="1">
    <citation type="journal article" date="2014" name="Front. Microbiol.">
        <title>High frequency of phylogenetically diverse reductive dehalogenase-homologous genes in deep subseafloor sedimentary metagenomes.</title>
        <authorList>
            <person name="Kawai M."/>
            <person name="Futagami T."/>
            <person name="Toyoda A."/>
            <person name="Takaki Y."/>
            <person name="Nishi S."/>
            <person name="Hori S."/>
            <person name="Arai W."/>
            <person name="Tsubouchi T."/>
            <person name="Morono Y."/>
            <person name="Uchiyama I."/>
            <person name="Ito T."/>
            <person name="Fujiyama A."/>
            <person name="Inagaki F."/>
            <person name="Takami H."/>
        </authorList>
    </citation>
    <scope>NUCLEOTIDE SEQUENCE</scope>
    <source>
        <strain evidence="1">Expedition CK06-06</strain>
    </source>
</reference>
<protein>
    <submittedName>
        <fullName evidence="1">Uncharacterized protein</fullName>
    </submittedName>
</protein>
<organism evidence="1">
    <name type="scientific">marine sediment metagenome</name>
    <dbReference type="NCBI Taxonomy" id="412755"/>
    <lineage>
        <taxon>unclassified sequences</taxon>
        <taxon>metagenomes</taxon>
        <taxon>ecological metagenomes</taxon>
    </lineage>
</organism>
<evidence type="ECO:0000313" key="1">
    <source>
        <dbReference type="EMBL" id="GAH52471.1"/>
    </source>
</evidence>